<reference evidence="1 2" key="1">
    <citation type="journal article" date="2019" name="Genome Biol. Evol.">
        <title>Insights into the evolution of the New World diploid cottons (Gossypium, subgenus Houzingenia) based on genome sequencing.</title>
        <authorList>
            <person name="Grover C.E."/>
            <person name="Arick M.A. 2nd"/>
            <person name="Thrash A."/>
            <person name="Conover J.L."/>
            <person name="Sanders W.S."/>
            <person name="Peterson D.G."/>
            <person name="Frelichowski J.E."/>
            <person name="Scheffler J.A."/>
            <person name="Scheffler B.E."/>
            <person name="Wendel J.F."/>
        </authorList>
    </citation>
    <scope>NUCLEOTIDE SEQUENCE [LARGE SCALE GENOMIC DNA]</scope>
    <source>
        <strain evidence="1">185</strain>
        <tissue evidence="1">Leaf</tissue>
    </source>
</reference>
<proteinExistence type="predicted"/>
<name>A0A7J8XF00_GOSAI</name>
<sequence length="47" mass="5249">MFLVIKQFMVASQRLVLDASRDSSLQLLSSYSSSSSLLLQLCLIGWI</sequence>
<evidence type="ECO:0000313" key="1">
    <source>
        <dbReference type="EMBL" id="MBA0685888.1"/>
    </source>
</evidence>
<keyword evidence="2" id="KW-1185">Reference proteome</keyword>
<dbReference type="EMBL" id="JABFAA010000007">
    <property type="protein sequence ID" value="MBA0685888.1"/>
    <property type="molecule type" value="Genomic_DNA"/>
</dbReference>
<evidence type="ECO:0000313" key="2">
    <source>
        <dbReference type="Proteomes" id="UP000593577"/>
    </source>
</evidence>
<dbReference type="AlphaFoldDB" id="A0A7J8XF00"/>
<dbReference type="Proteomes" id="UP000593577">
    <property type="component" value="Unassembled WGS sequence"/>
</dbReference>
<feature type="non-terminal residue" evidence="1">
    <location>
        <position position="47"/>
    </location>
</feature>
<comment type="caution">
    <text evidence="1">The sequence shown here is derived from an EMBL/GenBank/DDBJ whole genome shotgun (WGS) entry which is preliminary data.</text>
</comment>
<organism evidence="1 2">
    <name type="scientific">Gossypium aridum</name>
    <name type="common">American cotton</name>
    <name type="synonym">Erioxylum aridum</name>
    <dbReference type="NCBI Taxonomy" id="34290"/>
    <lineage>
        <taxon>Eukaryota</taxon>
        <taxon>Viridiplantae</taxon>
        <taxon>Streptophyta</taxon>
        <taxon>Embryophyta</taxon>
        <taxon>Tracheophyta</taxon>
        <taxon>Spermatophyta</taxon>
        <taxon>Magnoliopsida</taxon>
        <taxon>eudicotyledons</taxon>
        <taxon>Gunneridae</taxon>
        <taxon>Pentapetalae</taxon>
        <taxon>rosids</taxon>
        <taxon>malvids</taxon>
        <taxon>Malvales</taxon>
        <taxon>Malvaceae</taxon>
        <taxon>Malvoideae</taxon>
        <taxon>Gossypium</taxon>
    </lineage>
</organism>
<accession>A0A7J8XF00</accession>
<protein>
    <submittedName>
        <fullName evidence="1">Uncharacterized protein</fullName>
    </submittedName>
</protein>
<gene>
    <name evidence="1" type="ORF">Goari_013527</name>
</gene>